<feature type="transmembrane region" description="Helical" evidence="1">
    <location>
        <begin position="92"/>
        <end position="114"/>
    </location>
</feature>
<proteinExistence type="predicted"/>
<evidence type="ECO:0000313" key="3">
    <source>
        <dbReference type="EMBL" id="OKP79990.1"/>
    </source>
</evidence>
<dbReference type="RefSeq" id="WP_074109221.1">
    <property type="nucleotide sequence ID" value="NZ_LVWI01000087.1"/>
</dbReference>
<evidence type="ECO:0000259" key="2">
    <source>
        <dbReference type="Pfam" id="PF04892"/>
    </source>
</evidence>
<feature type="transmembrane region" description="Helical" evidence="1">
    <location>
        <begin position="7"/>
        <end position="27"/>
    </location>
</feature>
<dbReference type="Proteomes" id="UP000186058">
    <property type="component" value="Unassembled WGS sequence"/>
</dbReference>
<accession>A0ABX3EFG0</accession>
<keyword evidence="1" id="KW-0472">Membrane</keyword>
<dbReference type="InterPro" id="IPR006976">
    <property type="entry name" value="VanZ-like"/>
</dbReference>
<feature type="transmembrane region" description="Helical" evidence="1">
    <location>
        <begin position="65"/>
        <end position="85"/>
    </location>
</feature>
<sequence>MSKQRKVIFTITMLYTILILYFLFFAFGRMGAAERTTGYTFIFLPDSFFKLPTISDLLHPTLMDFVGFGNIVAFIPYGILILLLYRTTFLRFITMFFFSILVMETIQALSFLGSFDINDAIQNTLGAAVGFGAYKLGVRSKNNWRNFLITAISCMVLLLGVWGLCGIVDKASTKEEGPFVAINELMDSSGNSSTGKSLNSFKISAQNVKPHYNMYGVAGGNSETFTYSYKEKIIFSLYYGIPEPTDYSGSIRVSVDGREVLTSSGEVQRSDPDLFPAIFEIPIEAGSELTITIEGNEKIWDVGYRKMKYLWN</sequence>
<reference evidence="3 4" key="1">
    <citation type="submission" date="2016-03" db="EMBL/GenBank/DDBJ databases">
        <authorList>
            <person name="Sant'Anna F.H."/>
            <person name="Ambrosini A."/>
            <person name="Souza R."/>
            <person name="Bach E."/>
            <person name="Fernandes G."/>
            <person name="Balsanelli E."/>
            <person name="Baura V.A."/>
            <person name="Souza E.M."/>
            <person name="Passaglia L."/>
        </authorList>
    </citation>
    <scope>NUCLEOTIDE SEQUENCE [LARGE SCALE GENOMIC DNA]</scope>
    <source>
        <strain evidence="3 4">P26E</strain>
    </source>
</reference>
<evidence type="ECO:0000313" key="4">
    <source>
        <dbReference type="Proteomes" id="UP000186058"/>
    </source>
</evidence>
<comment type="caution">
    <text evidence="3">The sequence shown here is derived from an EMBL/GenBank/DDBJ whole genome shotgun (WGS) entry which is preliminary data.</text>
</comment>
<feature type="transmembrane region" description="Helical" evidence="1">
    <location>
        <begin position="144"/>
        <end position="164"/>
    </location>
</feature>
<evidence type="ECO:0000256" key="1">
    <source>
        <dbReference type="SAM" id="Phobius"/>
    </source>
</evidence>
<organism evidence="3 4">
    <name type="scientific">Paenibacillus helianthi</name>
    <dbReference type="NCBI Taxonomy" id="1349432"/>
    <lineage>
        <taxon>Bacteria</taxon>
        <taxon>Bacillati</taxon>
        <taxon>Bacillota</taxon>
        <taxon>Bacilli</taxon>
        <taxon>Bacillales</taxon>
        <taxon>Paenibacillaceae</taxon>
        <taxon>Paenibacillus</taxon>
    </lineage>
</organism>
<name>A0ABX3EFG0_9BACL</name>
<feature type="domain" description="VanZ-like" evidence="2">
    <location>
        <begin position="13"/>
        <end position="136"/>
    </location>
</feature>
<dbReference type="Pfam" id="PF04892">
    <property type="entry name" value="VanZ"/>
    <property type="match status" value="1"/>
</dbReference>
<keyword evidence="1" id="KW-1133">Transmembrane helix</keyword>
<keyword evidence="4" id="KW-1185">Reference proteome</keyword>
<dbReference type="EMBL" id="LVWI01000087">
    <property type="protein sequence ID" value="OKP79990.1"/>
    <property type="molecule type" value="Genomic_DNA"/>
</dbReference>
<keyword evidence="1" id="KW-0812">Transmembrane</keyword>
<protein>
    <submittedName>
        <fullName evidence="3">Teicoplanin resistance protein VanZ</fullName>
    </submittedName>
</protein>
<gene>
    <name evidence="3" type="ORF">A3844_27685</name>
</gene>